<keyword evidence="3" id="KW-0645">Protease</keyword>
<feature type="transmembrane region" description="Helical" evidence="8">
    <location>
        <begin position="79"/>
        <end position="100"/>
    </location>
</feature>
<organism evidence="10 11">
    <name type="scientific">Massilia horti</name>
    <dbReference type="NCBI Taxonomy" id="2562153"/>
    <lineage>
        <taxon>Bacteria</taxon>
        <taxon>Pseudomonadati</taxon>
        <taxon>Pseudomonadota</taxon>
        <taxon>Betaproteobacteria</taxon>
        <taxon>Burkholderiales</taxon>
        <taxon>Oxalobacteraceae</taxon>
        <taxon>Telluria group</taxon>
        <taxon>Massilia</taxon>
    </lineage>
</organism>
<feature type="transmembrane region" description="Helical" evidence="8">
    <location>
        <begin position="106"/>
        <end position="124"/>
    </location>
</feature>
<dbReference type="NCBIfam" id="TIGR02602">
    <property type="entry name" value="8TM_EpsH"/>
    <property type="match status" value="1"/>
</dbReference>
<evidence type="ECO:0000313" key="11">
    <source>
        <dbReference type="Proteomes" id="UP000297258"/>
    </source>
</evidence>
<dbReference type="EMBL" id="SPUM01000108">
    <property type="protein sequence ID" value="TFW30682.1"/>
    <property type="molecule type" value="Genomic_DNA"/>
</dbReference>
<dbReference type="RefSeq" id="WP_135190750.1">
    <property type="nucleotide sequence ID" value="NZ_SPUM01000108.1"/>
</dbReference>
<evidence type="ECO:0000259" key="9">
    <source>
        <dbReference type="Pfam" id="PF11984"/>
    </source>
</evidence>
<evidence type="ECO:0000256" key="1">
    <source>
        <dbReference type="ARBA" id="ARBA00004651"/>
    </source>
</evidence>
<feature type="transmembrane region" description="Helical" evidence="8">
    <location>
        <begin position="219"/>
        <end position="246"/>
    </location>
</feature>
<accession>A0A4Y9SV65</accession>
<dbReference type="InterPro" id="IPR026392">
    <property type="entry name" value="Exo/Archaeosortase_dom"/>
</dbReference>
<gene>
    <name evidence="10" type="primary">xrtA</name>
    <name evidence="10" type="ORF">E4O92_16085</name>
</gene>
<dbReference type="NCBIfam" id="TIGR03109">
    <property type="entry name" value="exosort_XrtA"/>
    <property type="match status" value="1"/>
</dbReference>
<evidence type="ECO:0000313" key="10">
    <source>
        <dbReference type="EMBL" id="TFW30682.1"/>
    </source>
</evidence>
<evidence type="ECO:0000256" key="8">
    <source>
        <dbReference type="SAM" id="Phobius"/>
    </source>
</evidence>
<protein>
    <submittedName>
        <fullName evidence="10">Exosortase A</fullName>
        <ecNumber evidence="10">3.4.22.-</ecNumber>
    </submittedName>
</protein>
<dbReference type="Pfam" id="PF09721">
    <property type="entry name" value="Exosortase_EpsH"/>
    <property type="match status" value="1"/>
</dbReference>
<keyword evidence="4 8" id="KW-0812">Transmembrane</keyword>
<dbReference type="InterPro" id="IPR019127">
    <property type="entry name" value="Exosortase"/>
</dbReference>
<proteinExistence type="predicted"/>
<evidence type="ECO:0000256" key="6">
    <source>
        <dbReference type="ARBA" id="ARBA00022989"/>
    </source>
</evidence>
<name>A0A4Y9SV65_9BURK</name>
<evidence type="ECO:0000256" key="2">
    <source>
        <dbReference type="ARBA" id="ARBA00022475"/>
    </source>
</evidence>
<dbReference type="InterPro" id="IPR014263">
    <property type="entry name" value="Methanolan_biosynth_EpsI"/>
</dbReference>
<reference evidence="10 11" key="1">
    <citation type="submission" date="2019-03" db="EMBL/GenBank/DDBJ databases">
        <title>Draft genome of Massilia hortus sp. nov., a novel bacterial species of the Oxalobacteraceae family.</title>
        <authorList>
            <person name="Peta V."/>
            <person name="Raths R."/>
            <person name="Bucking H."/>
        </authorList>
    </citation>
    <scope>NUCLEOTIDE SEQUENCE [LARGE SCALE GENOMIC DNA]</scope>
    <source>
        <strain evidence="10 11">ONC3</strain>
    </source>
</reference>
<dbReference type="EC" id="3.4.22.-" evidence="10"/>
<dbReference type="OrthoDB" id="9797363at2"/>
<keyword evidence="11" id="KW-1185">Reference proteome</keyword>
<evidence type="ECO:0000256" key="3">
    <source>
        <dbReference type="ARBA" id="ARBA00022670"/>
    </source>
</evidence>
<keyword evidence="2" id="KW-1003">Cell membrane</keyword>
<feature type="domain" description="Methanolan biosynthesis EpsI" evidence="9">
    <location>
        <begin position="312"/>
        <end position="507"/>
    </location>
</feature>
<feature type="transmembrane region" description="Helical" evidence="8">
    <location>
        <begin position="131"/>
        <end position="153"/>
    </location>
</feature>
<dbReference type="Pfam" id="PF11984">
    <property type="entry name" value="DUF3485"/>
    <property type="match status" value="1"/>
</dbReference>
<dbReference type="NCBIfam" id="TIGR02914">
    <property type="entry name" value="EpsI_fam"/>
    <property type="match status" value="1"/>
</dbReference>
<comment type="caution">
    <text evidence="10">The sequence shown here is derived from an EMBL/GenBank/DDBJ whole genome shotgun (WGS) entry which is preliminary data.</text>
</comment>
<dbReference type="NCBIfam" id="TIGR04178">
    <property type="entry name" value="exo_archaeo"/>
    <property type="match status" value="1"/>
</dbReference>
<dbReference type="GO" id="GO:0008233">
    <property type="term" value="F:peptidase activity"/>
    <property type="evidence" value="ECO:0007669"/>
    <property type="project" value="UniProtKB-KW"/>
</dbReference>
<sequence length="515" mass="56042">MQLIPPPGLVLAPPALGGARRIWIALALLAPLILYFDTARSIVTLWNNSETFAHGYAVAPICLWLAWRQRETLRTLPLAPWWPALVPAALAGMLWLLGSVAEVQVVRQYALVALFPLAVLAVCGRRYASALAFPLLFLLSAVPFGEVFVAPLIDFTADFTVAALRLTGIPVLRNGPSFEIPSGHWSVVEACSGLRYLISSITLGCLYAYLSYRSWRRRLLFIALSAAVPIVANGVRAYMIVMIGHLSSMRLAVGVDHIIYGWLFFGLVMFLMFWIGRLWHEKDAGPAPDALAQDGERALASPGVFARMTVAFVALAALWPALALVNARASALPQPSRLAPVALAWSETPAFTSWQPAYVGPDARLDLSLRQLEGSAPVALSLLYYRNDRTGRSLISSVNRLANEHGDFRETGTVRRQENVGGATLVLRETTLSSQEGDLLVWHWIRVGGHVTASDYVGKLWQARARLMLRPGDGSAVIAATPLGENKEAARATLRSFLQQNLAAIDAALSATEGH</sequence>
<keyword evidence="6 8" id="KW-1133">Transmembrane helix</keyword>
<feature type="transmembrane region" description="Helical" evidence="8">
    <location>
        <begin position="304"/>
        <end position="325"/>
    </location>
</feature>
<feature type="transmembrane region" description="Helical" evidence="8">
    <location>
        <begin position="194"/>
        <end position="212"/>
    </location>
</feature>
<comment type="subcellular location">
    <subcellularLocation>
        <location evidence="1">Cell membrane</location>
        <topology evidence="1">Multi-pass membrane protein</topology>
    </subcellularLocation>
</comment>
<feature type="transmembrane region" description="Helical" evidence="8">
    <location>
        <begin position="21"/>
        <end position="39"/>
    </location>
</feature>
<dbReference type="Proteomes" id="UP000297258">
    <property type="component" value="Unassembled WGS sequence"/>
</dbReference>
<evidence type="ECO:0000256" key="5">
    <source>
        <dbReference type="ARBA" id="ARBA00022801"/>
    </source>
</evidence>
<dbReference type="AlphaFoldDB" id="A0A4Y9SV65"/>
<keyword evidence="5 10" id="KW-0378">Hydrolase</keyword>
<evidence type="ECO:0000256" key="7">
    <source>
        <dbReference type="ARBA" id="ARBA00023136"/>
    </source>
</evidence>
<dbReference type="InterPro" id="IPR013426">
    <property type="entry name" value="EpsH-like"/>
</dbReference>
<dbReference type="InterPro" id="IPR017540">
    <property type="entry name" value="Exosortase-1"/>
</dbReference>
<dbReference type="GO" id="GO:0006508">
    <property type="term" value="P:proteolysis"/>
    <property type="evidence" value="ECO:0007669"/>
    <property type="project" value="UniProtKB-KW"/>
</dbReference>
<dbReference type="GO" id="GO:0005886">
    <property type="term" value="C:plasma membrane"/>
    <property type="evidence" value="ECO:0007669"/>
    <property type="project" value="UniProtKB-SubCell"/>
</dbReference>
<evidence type="ECO:0000256" key="4">
    <source>
        <dbReference type="ARBA" id="ARBA00022692"/>
    </source>
</evidence>
<feature type="transmembrane region" description="Helical" evidence="8">
    <location>
        <begin position="258"/>
        <end position="276"/>
    </location>
</feature>
<keyword evidence="7 8" id="KW-0472">Membrane</keyword>